<keyword evidence="2" id="KW-1185">Reference proteome</keyword>
<comment type="caution">
    <text evidence="1">The sequence shown here is derived from an EMBL/GenBank/DDBJ whole genome shotgun (WGS) entry which is preliminary data.</text>
</comment>
<dbReference type="EMBL" id="JABFTP020000103">
    <property type="protein sequence ID" value="KAL3277396.1"/>
    <property type="molecule type" value="Genomic_DNA"/>
</dbReference>
<organism evidence="1 2">
    <name type="scientific">Cryptolaemus montrouzieri</name>
    <dbReference type="NCBI Taxonomy" id="559131"/>
    <lineage>
        <taxon>Eukaryota</taxon>
        <taxon>Metazoa</taxon>
        <taxon>Ecdysozoa</taxon>
        <taxon>Arthropoda</taxon>
        <taxon>Hexapoda</taxon>
        <taxon>Insecta</taxon>
        <taxon>Pterygota</taxon>
        <taxon>Neoptera</taxon>
        <taxon>Endopterygota</taxon>
        <taxon>Coleoptera</taxon>
        <taxon>Polyphaga</taxon>
        <taxon>Cucujiformia</taxon>
        <taxon>Coccinelloidea</taxon>
        <taxon>Coccinellidae</taxon>
        <taxon>Scymninae</taxon>
        <taxon>Scymnini</taxon>
        <taxon>Cryptolaemus</taxon>
    </lineage>
</organism>
<accession>A0ABD2NF95</accession>
<evidence type="ECO:0000313" key="1">
    <source>
        <dbReference type="EMBL" id="KAL3277396.1"/>
    </source>
</evidence>
<dbReference type="InterPro" id="IPR038980">
    <property type="entry name" value="ATM_plant"/>
</dbReference>
<name>A0ABD2NF95_9CUCU</name>
<dbReference type="PANTHER" id="PTHR37079:SF4">
    <property type="entry name" value="SERINE_THREONINE-PROTEIN KINASE ATM"/>
    <property type="match status" value="1"/>
</dbReference>
<dbReference type="Proteomes" id="UP001516400">
    <property type="component" value="Unassembled WGS sequence"/>
</dbReference>
<proteinExistence type="predicted"/>
<reference evidence="1 2" key="1">
    <citation type="journal article" date="2021" name="BMC Biol.">
        <title>Horizontally acquired antibacterial genes associated with adaptive radiation of ladybird beetles.</title>
        <authorList>
            <person name="Li H.S."/>
            <person name="Tang X.F."/>
            <person name="Huang Y.H."/>
            <person name="Xu Z.Y."/>
            <person name="Chen M.L."/>
            <person name="Du X.Y."/>
            <person name="Qiu B.Y."/>
            <person name="Chen P.T."/>
            <person name="Zhang W."/>
            <person name="Slipinski A."/>
            <person name="Escalona H.E."/>
            <person name="Waterhouse R.M."/>
            <person name="Zwick A."/>
            <person name="Pang H."/>
        </authorList>
    </citation>
    <scope>NUCLEOTIDE SEQUENCE [LARGE SCALE GENOMIC DNA]</scope>
    <source>
        <strain evidence="1">SYSU2018</strain>
    </source>
</reference>
<evidence type="ECO:0000313" key="2">
    <source>
        <dbReference type="Proteomes" id="UP001516400"/>
    </source>
</evidence>
<sequence>MDVKYRKDENRSFQEENKRIKLISPVAELIDKIEETQQWPWINEMCTLIDLYPNVLNENCFIQLLQILSKLQVDCKDNTVAHHIYCCLCLLKDIQPSLQLDNKAEVKNTWIVIRDTTLRSFGLNQNDPKLHFLLQKLIHTDNIIPEPLLRTYTSEVLDVTESNLKTLNSTFSCLNCTQNENQSHTLIKWILSKNSSDNYNYFTKCITAKILVSLIVKRWPIFDEVADVGSSIIEKERLFDDIGDIYLKTAFENSMIPESQKENCSIKNNEPKKRKIILNDSANTVLMSSLQNLLDNMQGLKNESKKILFFINVLALIKNVISYSLNFEILSEDEMNENILFNMITPIFNNVNTILTNCFKLKHLDDLKIASLNDCVVCFYEMMSTFLNPFFDRKFRKIIPTDLLKTLISFLHTETRENKIDFKDLRLPLQNFRIMVIKSLVYYSCGMRTFSSPTEKFMFNALAEFDYNIHEHSSCDLTMAFLRSIRECKLDMLDVSSIKLILALLRKLCEARYEYYSSATEILQFIHDIGPVVECGGSDESKSLFSNLLYPFYKERNNYGPGFSVILVNCIGKFHQMDPDCAFTKWEGSEVALKLPEFLCSAYQEVRFAASQNLIQLFKSSPSRKNLRDYHLQEIIFEDICNKCEKIFEVEGSLTRERKVDEAVTRSAVVLQLLSSITIVSDRWREESLFALLKVVHKRRLEPFAKVLNMVSTRLSLENEIVFLEKYFTVLLRRWIHDGLSFMPFLIVFDKESLDVISECTAKSIAIILQASISIICVDSMVSDITNISQDVFERNELIRYVLQHIQKEELLTLFTEKIDEILLYLISMVRDEQDLSDNFQVSVMFAKSYIKTITIANFKSVLNFIKEILGFEKPLITILFTQQVHKLQQVMMQLIIKINNSIAAEDKLQIFHHYIIMNDLIIENFDLSDARDYFIRDFCYVFMRFIRNHEKCPELSKFVLIYFRKSLVRLFDYSEILCKHFASIATTLVDIVMERKIEEISELSLNLLKFLIIDNTQHFEEVIKHMDNIPDSPFLTELIRIQSDLKYDGKETHLKEEIQNFINFVNISRNYSSRIDSLRRLKMHLFCEKRQLKKLYEQLSNLKGFSEDCENSCLHQLISILVDLSQSKDKDISMEALKCLGELGPSDLMTLVVKPEKHLTYMNSTPFEFFTGQVISLLNIYLIDDDIRLLQPSAAILYRALNSKEGRKVLQSNEDYGCGSIASQYLFPFMVIEKPKSVSFKIGIEQLIRKINLDELWHPNTSIHYDNWLKDLVCNILETVADSYVPQLIHVCHLKVELCEVLLPSLIYLLISLNNNKINKIIATQLNKFLMNTGLLH</sequence>
<evidence type="ECO:0008006" key="3">
    <source>
        <dbReference type="Google" id="ProtNLM"/>
    </source>
</evidence>
<dbReference type="PANTHER" id="PTHR37079">
    <property type="entry name" value="SERINE/THREONINE-PROTEIN KINASE ATM"/>
    <property type="match status" value="1"/>
</dbReference>
<gene>
    <name evidence="1" type="ORF">HHI36_012745</name>
</gene>
<protein>
    <recommendedName>
        <fullName evidence="3">HEAT repeat-containing protein 1</fullName>
    </recommendedName>
</protein>